<keyword evidence="1" id="KW-0732">Signal</keyword>
<name>A0A318EBM7_9GAMM</name>
<dbReference type="InterPro" id="IPR036761">
    <property type="entry name" value="TTHA0802/YceI-like_sf"/>
</dbReference>
<dbReference type="AlphaFoldDB" id="A0A318EBM7"/>
<dbReference type="EMBL" id="QICN01000006">
    <property type="protein sequence ID" value="PXV67158.1"/>
    <property type="molecule type" value="Genomic_DNA"/>
</dbReference>
<dbReference type="PROSITE" id="PS51257">
    <property type="entry name" value="PROKAR_LIPOPROTEIN"/>
    <property type="match status" value="1"/>
</dbReference>
<sequence>MRRAALLTGLVALLAACQSPAPRVAAPAQTVATPDLEALYARRRAQGHTVYRVDPAASDVRIYVFRGGRAAPLGHNHVLSAPDFDGYVSLDGEAATSAHFDLRFAFDALTIDDPALREATGGSFAGPRSESDIAGTRRNMLGERVLDAANAPALHLHALRVEGDWPVLVARIAVDWRGRRHEDDVLLQVDRDDEGLRARGELVLRQTDLGITPLSILGGLVAVQDPVGVRFDLRAQKWRNEP</sequence>
<evidence type="ECO:0008006" key="4">
    <source>
        <dbReference type="Google" id="ProtNLM"/>
    </source>
</evidence>
<protein>
    <recommendedName>
        <fullName evidence="4">Polyisoprenoid-binding protein YceI</fullName>
    </recommendedName>
</protein>
<gene>
    <name evidence="2" type="ORF">C8D93_106135</name>
</gene>
<dbReference type="OrthoDB" id="273832at2"/>
<dbReference type="SUPFAM" id="SSF101874">
    <property type="entry name" value="YceI-like"/>
    <property type="match status" value="1"/>
</dbReference>
<comment type="caution">
    <text evidence="2">The sequence shown here is derived from an EMBL/GenBank/DDBJ whole genome shotgun (WGS) entry which is preliminary data.</text>
</comment>
<dbReference type="Proteomes" id="UP000248330">
    <property type="component" value="Unassembled WGS sequence"/>
</dbReference>
<feature type="signal peptide" evidence="1">
    <location>
        <begin position="1"/>
        <end position="25"/>
    </location>
</feature>
<evidence type="ECO:0000313" key="3">
    <source>
        <dbReference type="Proteomes" id="UP000248330"/>
    </source>
</evidence>
<reference evidence="2 3" key="1">
    <citation type="submission" date="2018-04" db="EMBL/GenBank/DDBJ databases">
        <title>Genomic Encyclopedia of Type Strains, Phase IV (KMG-IV): sequencing the most valuable type-strain genomes for metagenomic binning, comparative biology and taxonomic classification.</title>
        <authorList>
            <person name="Goeker M."/>
        </authorList>
    </citation>
    <scope>NUCLEOTIDE SEQUENCE [LARGE SCALE GENOMIC DNA]</scope>
    <source>
        <strain evidence="2 3">DSM 104150</strain>
    </source>
</reference>
<feature type="chain" id="PRO_5016297701" description="Polyisoprenoid-binding protein YceI" evidence="1">
    <location>
        <begin position="26"/>
        <end position="242"/>
    </location>
</feature>
<proteinExistence type="predicted"/>
<dbReference type="RefSeq" id="WP_110265474.1">
    <property type="nucleotide sequence ID" value="NZ_CAWNXA010000006.1"/>
</dbReference>
<organism evidence="2 3">
    <name type="scientific">Sinimarinibacterium flocculans</name>
    <dbReference type="NCBI Taxonomy" id="985250"/>
    <lineage>
        <taxon>Bacteria</taxon>
        <taxon>Pseudomonadati</taxon>
        <taxon>Pseudomonadota</taxon>
        <taxon>Gammaproteobacteria</taxon>
        <taxon>Nevskiales</taxon>
        <taxon>Nevskiaceae</taxon>
        <taxon>Sinimarinibacterium</taxon>
    </lineage>
</organism>
<evidence type="ECO:0000256" key="1">
    <source>
        <dbReference type="SAM" id="SignalP"/>
    </source>
</evidence>
<keyword evidence="3" id="KW-1185">Reference proteome</keyword>
<dbReference type="Gene3D" id="2.40.128.110">
    <property type="entry name" value="Lipid/polyisoprenoid-binding, YceI-like"/>
    <property type="match status" value="1"/>
</dbReference>
<evidence type="ECO:0000313" key="2">
    <source>
        <dbReference type="EMBL" id="PXV67158.1"/>
    </source>
</evidence>
<accession>A0A318EBM7</accession>